<name>A0A547PF05_9SPHN</name>
<organism evidence="2 3">
    <name type="scientific">Erythrobacter insulae</name>
    <dbReference type="NCBI Taxonomy" id="2584124"/>
    <lineage>
        <taxon>Bacteria</taxon>
        <taxon>Pseudomonadati</taxon>
        <taxon>Pseudomonadota</taxon>
        <taxon>Alphaproteobacteria</taxon>
        <taxon>Sphingomonadales</taxon>
        <taxon>Erythrobacteraceae</taxon>
        <taxon>Erythrobacter/Porphyrobacter group</taxon>
        <taxon>Erythrobacter</taxon>
    </lineage>
</organism>
<feature type="transmembrane region" description="Helical" evidence="1">
    <location>
        <begin position="24"/>
        <end position="50"/>
    </location>
</feature>
<evidence type="ECO:0000313" key="3">
    <source>
        <dbReference type="Proteomes" id="UP000316343"/>
    </source>
</evidence>
<proteinExistence type="predicted"/>
<dbReference type="Proteomes" id="UP000316343">
    <property type="component" value="Unassembled WGS sequence"/>
</dbReference>
<evidence type="ECO:0000256" key="1">
    <source>
        <dbReference type="SAM" id="Phobius"/>
    </source>
</evidence>
<keyword evidence="3" id="KW-1185">Reference proteome</keyword>
<evidence type="ECO:0000313" key="2">
    <source>
        <dbReference type="EMBL" id="TRD12634.1"/>
    </source>
</evidence>
<comment type="caution">
    <text evidence="2">The sequence shown here is derived from an EMBL/GenBank/DDBJ whole genome shotgun (WGS) entry which is preliminary data.</text>
</comment>
<keyword evidence="1" id="KW-0472">Membrane</keyword>
<reference evidence="2 3" key="1">
    <citation type="submission" date="2019-06" db="EMBL/GenBank/DDBJ databases">
        <title>Erythrobacter insulae sp. nov., isolated from a tidal flat.</title>
        <authorList>
            <person name="Yoon J.-H."/>
        </authorList>
    </citation>
    <scope>NUCLEOTIDE SEQUENCE [LARGE SCALE GENOMIC DNA]</scope>
    <source>
        <strain evidence="2 3">JBTF-M21</strain>
    </source>
</reference>
<keyword evidence="1" id="KW-1133">Transmembrane helix</keyword>
<keyword evidence="1" id="KW-0812">Transmembrane</keyword>
<accession>A0A547PF05</accession>
<dbReference type="EMBL" id="VHJK01000001">
    <property type="protein sequence ID" value="TRD12634.1"/>
    <property type="molecule type" value="Genomic_DNA"/>
</dbReference>
<protein>
    <submittedName>
        <fullName evidence="2">Pyridoxal phosphate biosynthetic protein</fullName>
    </submittedName>
</protein>
<gene>
    <name evidence="2" type="ORF">FGU71_00815</name>
</gene>
<dbReference type="OrthoDB" id="7429013at2"/>
<feature type="transmembrane region" description="Helical" evidence="1">
    <location>
        <begin position="70"/>
        <end position="90"/>
    </location>
</feature>
<sequence length="95" mass="10255">MDTSKAPDLTAEQKRWAFLGSTMLLTAVGFLGFAFAEGIMLPFAIGWVVLQMFGYVGSLKLGNGDLAHPLFKTQVMLHMMVLGLLIALVIRATPG</sequence>
<dbReference type="AlphaFoldDB" id="A0A547PF05"/>